<dbReference type="InterPro" id="IPR043129">
    <property type="entry name" value="ATPase_NBD"/>
</dbReference>
<dbReference type="GO" id="GO:0016301">
    <property type="term" value="F:kinase activity"/>
    <property type="evidence" value="ECO:0007669"/>
    <property type="project" value="UniProtKB-KW"/>
</dbReference>
<dbReference type="SUPFAM" id="SSF46785">
    <property type="entry name" value="Winged helix' DNA-binding domain"/>
    <property type="match status" value="1"/>
</dbReference>
<dbReference type="SUPFAM" id="SSF53067">
    <property type="entry name" value="Actin-like ATPase domain"/>
    <property type="match status" value="1"/>
</dbReference>
<dbReference type="InterPro" id="IPR036388">
    <property type="entry name" value="WH-like_DNA-bd_sf"/>
</dbReference>
<dbReference type="Gene3D" id="3.30.420.40">
    <property type="match status" value="2"/>
</dbReference>
<comment type="similarity">
    <text evidence="1">Belongs to the ROK (NagC/XylR) family.</text>
</comment>
<keyword evidence="3" id="KW-0808">Transferase</keyword>
<reference evidence="3 4" key="1">
    <citation type="submission" date="2016-06" db="EMBL/GenBank/DDBJ databases">
        <authorList>
            <person name="Kjaerup R.B."/>
            <person name="Dalgaard T.S."/>
            <person name="Juul-Madsen H.R."/>
        </authorList>
    </citation>
    <scope>NUCLEOTIDE SEQUENCE [LARGE SCALE GENOMIC DNA]</scope>
    <source>
        <strain evidence="3 4">DSM 45626</strain>
    </source>
</reference>
<accession>A0A1C4V887</accession>
<proteinExistence type="inferred from homology"/>
<dbReference type="Gene3D" id="1.10.10.10">
    <property type="entry name" value="Winged helix-like DNA-binding domain superfamily/Winged helix DNA-binding domain"/>
    <property type="match status" value="1"/>
</dbReference>
<dbReference type="InterPro" id="IPR000600">
    <property type="entry name" value="ROK"/>
</dbReference>
<feature type="compositionally biased region" description="Basic and acidic residues" evidence="2">
    <location>
        <begin position="448"/>
        <end position="457"/>
    </location>
</feature>
<organism evidence="3 4">
    <name type="scientific">Micromonospora haikouensis</name>
    <dbReference type="NCBI Taxonomy" id="686309"/>
    <lineage>
        <taxon>Bacteria</taxon>
        <taxon>Bacillati</taxon>
        <taxon>Actinomycetota</taxon>
        <taxon>Actinomycetes</taxon>
        <taxon>Micromonosporales</taxon>
        <taxon>Micromonosporaceae</taxon>
        <taxon>Micromonospora</taxon>
    </lineage>
</organism>
<evidence type="ECO:0000313" key="3">
    <source>
        <dbReference type="EMBL" id="SCE80250.1"/>
    </source>
</evidence>
<evidence type="ECO:0000256" key="1">
    <source>
        <dbReference type="ARBA" id="ARBA00006479"/>
    </source>
</evidence>
<dbReference type="InterPro" id="IPR036390">
    <property type="entry name" value="WH_DNA-bd_sf"/>
</dbReference>
<dbReference type="EMBL" id="FMCW01000007">
    <property type="protein sequence ID" value="SCE80250.1"/>
    <property type="molecule type" value="Genomic_DNA"/>
</dbReference>
<dbReference type="PANTHER" id="PTHR18964">
    <property type="entry name" value="ROK (REPRESSOR, ORF, KINASE) FAMILY"/>
    <property type="match status" value="1"/>
</dbReference>
<dbReference type="PANTHER" id="PTHR18964:SF149">
    <property type="entry name" value="BIFUNCTIONAL UDP-N-ACETYLGLUCOSAMINE 2-EPIMERASE_N-ACETYLMANNOSAMINE KINASE"/>
    <property type="match status" value="1"/>
</dbReference>
<dbReference type="Proteomes" id="UP000199375">
    <property type="component" value="Unassembled WGS sequence"/>
</dbReference>
<protein>
    <submittedName>
        <fullName evidence="3">Sugar kinase of the NBD/HSP70 family, may contain an N-terminal HTH domain</fullName>
    </submittedName>
</protein>
<feature type="compositionally biased region" description="Low complexity" evidence="2">
    <location>
        <begin position="412"/>
        <end position="422"/>
    </location>
</feature>
<name>A0A1C4V887_9ACTN</name>
<evidence type="ECO:0000256" key="2">
    <source>
        <dbReference type="SAM" id="MobiDB-lite"/>
    </source>
</evidence>
<dbReference type="AlphaFoldDB" id="A0A1C4V887"/>
<keyword evidence="3" id="KW-0418">Kinase</keyword>
<feature type="region of interest" description="Disordered" evidence="2">
    <location>
        <begin position="396"/>
        <end position="457"/>
    </location>
</feature>
<evidence type="ECO:0000313" key="4">
    <source>
        <dbReference type="Proteomes" id="UP000199375"/>
    </source>
</evidence>
<gene>
    <name evidence="3" type="ORF">GA0070558_107130</name>
</gene>
<dbReference type="Pfam" id="PF00480">
    <property type="entry name" value="ROK"/>
    <property type="match status" value="1"/>
</dbReference>
<sequence>MGQEDIRRHNLGTLLRHVHLDGPVSRATLGERMGLNRSTIGALTAELVAAGLVREETPTETGRAGRPSLLVRPEPSRAYVLAFDVAVDWLFAARIGLGGVILDRRRAARPRAGPDLDRVVEVLARFGRQLREAAPPGSTCVGVGASYCGMIRPGDGMVRFGPDLGWVDQAFGAELGRRLGFGPPVSVGNEAHLGALAEQQRGAGVGFRNLVYLHGDVGVGGGIIVGGKLLDGEGGYGCELGHMVVNPYDGRPCGCGSRGCLEAEVGERALLDAAGRPAGLFGRAALRDVVADADGGDPVARQALRRVGDWLGIGVANLINLFNPGVVIFGGMLRDVYPGAAEPVRGRIARNVLPVARERVRLRTSALGDDATLVGAAELGFARLLTDPLGALARAAAPPVTGPRRGTGGRAAAGRVGAATRRPGPPGDGTGQKVTVRPPRVTTSRPSEANDHFRAPE</sequence>